<protein>
    <recommendedName>
        <fullName evidence="1">Ubiquinone biosynthesis accessory factor UbiK</fullName>
    </recommendedName>
</protein>
<name>A0A2R5F6K8_9PROT</name>
<dbReference type="UniPathway" id="UPA00232"/>
<dbReference type="EMBL" id="BDOQ01000003">
    <property type="protein sequence ID" value="GBG13857.1"/>
    <property type="molecule type" value="Genomic_DNA"/>
</dbReference>
<keyword evidence="1" id="KW-0963">Cytoplasm</keyword>
<proteinExistence type="inferred from homology"/>
<sequence>MLDTKFLDEIGNRINRLIQETPAGDLEKNMRAMLQSAFGKLDLVTREEFDAQTQVLQKAREQLLALEARVAELEARKGE</sequence>
<dbReference type="PANTHER" id="PTHR38040">
    <property type="entry name" value="UBIQUINONE BIOSYNTHESIS ACCESSORY FACTOR UBIK"/>
    <property type="match status" value="1"/>
</dbReference>
<comment type="function">
    <text evidence="1">Required for efficient ubiquinone (coenzyme Q) biosynthesis. UbiK is probably an accessory factor of Ubi enzymes and facilitates ubiquinone biosynthesis by acting as an assembly factor, a targeting factor, or both.</text>
</comment>
<dbReference type="RefSeq" id="WP_109015012.1">
    <property type="nucleotide sequence ID" value="NZ_BDOQ01000003.1"/>
</dbReference>
<dbReference type="PANTHER" id="PTHR38040:SF1">
    <property type="entry name" value="UBIQUINONE BIOSYNTHESIS ACCESSORY FACTOR UBIK"/>
    <property type="match status" value="1"/>
</dbReference>
<dbReference type="InterPro" id="IPR007475">
    <property type="entry name" value="UbiK"/>
</dbReference>
<evidence type="ECO:0000256" key="1">
    <source>
        <dbReference type="HAMAP-Rule" id="MF_02216"/>
    </source>
</evidence>
<evidence type="ECO:0000313" key="2">
    <source>
        <dbReference type="EMBL" id="GBG13857.1"/>
    </source>
</evidence>
<comment type="similarity">
    <text evidence="1">Belongs to the UbiK family.</text>
</comment>
<evidence type="ECO:0000313" key="3">
    <source>
        <dbReference type="Proteomes" id="UP000245081"/>
    </source>
</evidence>
<gene>
    <name evidence="1" type="primary">ubiK</name>
    <name evidence="2" type="ORF">NMK_1409</name>
</gene>
<dbReference type="OrthoDB" id="5297354at2"/>
<organism evidence="2 3">
    <name type="scientific">Novimethylophilus kurashikiensis</name>
    <dbReference type="NCBI Taxonomy" id="1825523"/>
    <lineage>
        <taxon>Bacteria</taxon>
        <taxon>Pseudomonadati</taxon>
        <taxon>Pseudomonadota</taxon>
        <taxon>Betaproteobacteria</taxon>
        <taxon>Nitrosomonadales</taxon>
        <taxon>Methylophilaceae</taxon>
        <taxon>Novimethylophilus</taxon>
    </lineage>
</organism>
<feature type="coiled-coil region" evidence="1">
    <location>
        <begin position="49"/>
        <end position="76"/>
    </location>
</feature>
<dbReference type="HAMAP" id="MF_02216">
    <property type="entry name" value="UbiK"/>
    <property type="match status" value="1"/>
</dbReference>
<keyword evidence="1" id="KW-0175">Coiled coil</keyword>
<keyword evidence="3" id="KW-1185">Reference proteome</keyword>
<dbReference type="GO" id="GO:0005737">
    <property type="term" value="C:cytoplasm"/>
    <property type="evidence" value="ECO:0007669"/>
    <property type="project" value="UniProtKB-SubCell"/>
</dbReference>
<comment type="subcellular location">
    <subcellularLocation>
        <location evidence="1">Cytoplasm</location>
    </subcellularLocation>
</comment>
<accession>A0A2R5F6K8</accession>
<keyword evidence="1" id="KW-0831">Ubiquinone biosynthesis</keyword>
<dbReference type="Proteomes" id="UP000245081">
    <property type="component" value="Unassembled WGS sequence"/>
</dbReference>
<dbReference type="GO" id="GO:0006744">
    <property type="term" value="P:ubiquinone biosynthetic process"/>
    <property type="evidence" value="ECO:0007669"/>
    <property type="project" value="UniProtKB-UniRule"/>
</dbReference>
<reference evidence="2 3" key="1">
    <citation type="journal article" date="2018" name="Environ. Microbiol.">
        <title>Isolation and genomic characterization of Novimethylophilus kurashikiensis gen. nov. sp. nov., a new lanthanide-dependent methylotrophic species of Methylophilaceae.</title>
        <authorList>
            <person name="Lv H."/>
            <person name="Sahin N."/>
            <person name="Tani A."/>
        </authorList>
    </citation>
    <scope>NUCLEOTIDE SEQUENCE [LARGE SCALE GENOMIC DNA]</scope>
    <source>
        <strain evidence="2 3">La2-4</strain>
    </source>
</reference>
<comment type="caution">
    <text evidence="2">The sequence shown here is derived from an EMBL/GenBank/DDBJ whole genome shotgun (WGS) entry which is preliminary data.</text>
</comment>
<comment type="pathway">
    <text evidence="1">Cofactor biosynthesis; ubiquinone biosynthesis.</text>
</comment>
<dbReference type="Pfam" id="PF04380">
    <property type="entry name" value="BMFP"/>
    <property type="match status" value="1"/>
</dbReference>
<dbReference type="AlphaFoldDB" id="A0A2R5F6K8"/>